<evidence type="ECO:0000256" key="1">
    <source>
        <dbReference type="ARBA" id="ARBA00012418"/>
    </source>
</evidence>
<accession>A0A481Z488</accession>
<keyword evidence="3" id="KW-0808">Transferase</keyword>
<dbReference type="GO" id="GO:0006351">
    <property type="term" value="P:DNA-templated transcription"/>
    <property type="evidence" value="ECO:0007669"/>
    <property type="project" value="InterPro"/>
</dbReference>
<dbReference type="SUPFAM" id="SSF64484">
    <property type="entry name" value="beta and beta-prime subunits of DNA dependent RNA-polymerase"/>
    <property type="match status" value="1"/>
</dbReference>
<dbReference type="PANTHER" id="PTHR19376">
    <property type="entry name" value="DNA-DIRECTED RNA POLYMERASE"/>
    <property type="match status" value="1"/>
</dbReference>
<dbReference type="GO" id="GO:0003677">
    <property type="term" value="F:DNA binding"/>
    <property type="evidence" value="ECO:0007669"/>
    <property type="project" value="InterPro"/>
</dbReference>
<keyword evidence="4" id="KW-0548">Nucleotidyltransferase</keyword>
<protein>
    <recommendedName>
        <fullName evidence="1">DNA-directed RNA polymerase</fullName>
        <ecNumber evidence="1">2.7.7.6</ecNumber>
    </recommendedName>
</protein>
<dbReference type="EMBL" id="MK500477">
    <property type="protein sequence ID" value="QBK90335.1"/>
    <property type="molecule type" value="Genomic_DNA"/>
</dbReference>
<sequence>MSSRRKLQANEISRLVASLSLVPTVLPLEQVKHAVLSTQQAILAAQLANAELYEQALPELLQYILKHYLTSQVAPGDTVGFRAAEALAGPATQIALNAFHYSGSNLNVTSGIGGLKEVLETKSSASQKFRMCTVHFLNKRLKLSDIVFHKQSQFMESRVYDYVLGHDILTAKDFWDSSARPTWLDAFRRLMAQPIPGLDEIDWVLQLNMDANRMYAMNVSMKDLADVVKLVDVDDMLYIWYSPMTITEPVMYIAADKERVMGAMRAKYGSLGDYLQLINFNLEIIPILKSFVFKGIEGITNIHPVEQSVLGIITSETRITTTSGGNVWLLQLSRLQIKVTGVTKQMLIDLIGQADTGLSVESITALLPEIDPEFLLLVRTAESETRKVSEILIGLRNEIEDSARELLKKGQPVASFALLDQNPLYNLFNYFYLETEGSNLHGILIRKDVDTGYTISSDVHEITRTLGTEAVRNYVLFILYRMIKSNGMDIDPRHLMLIGDVMVSTGKLVGMTMTGAAKLVPDHLTKTTIGEATKHLMQAAVFGTADPLRSIASALYLGKEPQIGTGLAKIKADEELSSKLVEELEEGRISSLPVDEFTTALDDLAVHQGQPLTKAQGRGITTENISDMPVGPATVALPAPGELARPSRSFSLSLQVDSSLQAGSVDSSLLREAAGSVILPDPGVCKLNRFRKQFIFPVKALTSNILKTAAIGVPDPGLNLLPADVIYSFKDFPRGLVREIYTALDQELLPGQIASKYQKPIMGPPIIEAIGALIETPVIATTGLDVFASIGLQTDLTEAWDI</sequence>
<reference evidence="7" key="1">
    <citation type="journal article" date="2019" name="MBio">
        <title>Virus Genomes from Deep Sea Sediments Expand the Ocean Megavirome and Support Independent Origins of Viral Gigantism.</title>
        <authorList>
            <person name="Backstrom D."/>
            <person name="Yutin N."/>
            <person name="Jorgensen S.L."/>
            <person name="Dharamshi J."/>
            <person name="Homa F."/>
            <person name="Zaremba-Niedwiedzka K."/>
            <person name="Spang A."/>
            <person name="Wolf Y.I."/>
            <person name="Koonin E.V."/>
            <person name="Ettema T.J."/>
        </authorList>
    </citation>
    <scope>NUCLEOTIDE SEQUENCE</scope>
</reference>
<gene>
    <name evidence="7" type="ORF">LCPAC103_00160</name>
</gene>
<evidence type="ECO:0000259" key="6">
    <source>
        <dbReference type="Pfam" id="PF04998"/>
    </source>
</evidence>
<name>A0A481Z488_9VIRU</name>
<dbReference type="GO" id="GO:0000428">
    <property type="term" value="C:DNA-directed RNA polymerase complex"/>
    <property type="evidence" value="ECO:0007669"/>
    <property type="project" value="UniProtKB-KW"/>
</dbReference>
<evidence type="ECO:0000256" key="4">
    <source>
        <dbReference type="ARBA" id="ARBA00022695"/>
    </source>
</evidence>
<keyword evidence="5" id="KW-0804">Transcription</keyword>
<dbReference type="Gene3D" id="1.10.150.390">
    <property type="match status" value="1"/>
</dbReference>
<evidence type="ECO:0000256" key="5">
    <source>
        <dbReference type="ARBA" id="ARBA00023163"/>
    </source>
</evidence>
<organism evidence="7">
    <name type="scientific">Pithovirus LCPAC103</name>
    <dbReference type="NCBI Taxonomy" id="2506588"/>
    <lineage>
        <taxon>Viruses</taxon>
        <taxon>Pithoviruses</taxon>
    </lineage>
</organism>
<dbReference type="EC" id="2.7.7.6" evidence="1"/>
<keyword evidence="2 7" id="KW-0240">DNA-directed RNA polymerase</keyword>
<evidence type="ECO:0000256" key="3">
    <source>
        <dbReference type="ARBA" id="ARBA00022679"/>
    </source>
</evidence>
<dbReference type="InterPro" id="IPR045867">
    <property type="entry name" value="DNA-dir_RpoC_beta_prime"/>
</dbReference>
<dbReference type="GO" id="GO:0003899">
    <property type="term" value="F:DNA-directed RNA polymerase activity"/>
    <property type="evidence" value="ECO:0007669"/>
    <property type="project" value="UniProtKB-EC"/>
</dbReference>
<evidence type="ECO:0000313" key="7">
    <source>
        <dbReference type="EMBL" id="QBK90335.1"/>
    </source>
</evidence>
<proteinExistence type="predicted"/>
<dbReference type="InterPro" id="IPR007081">
    <property type="entry name" value="RNA_pol_Rpb1_5"/>
</dbReference>
<feature type="domain" description="RNA polymerase Rpb1" evidence="6">
    <location>
        <begin position="72"/>
        <end position="517"/>
    </location>
</feature>
<dbReference type="PANTHER" id="PTHR19376:SF37">
    <property type="entry name" value="DNA-DIRECTED RNA POLYMERASE II SUBUNIT RPB1"/>
    <property type="match status" value="1"/>
</dbReference>
<dbReference type="Pfam" id="PF04998">
    <property type="entry name" value="RNA_pol_Rpb1_5"/>
    <property type="match status" value="1"/>
</dbReference>
<evidence type="ECO:0000256" key="2">
    <source>
        <dbReference type="ARBA" id="ARBA00022478"/>
    </source>
</evidence>